<reference evidence="2" key="2">
    <citation type="submission" date="2020-05" db="UniProtKB">
        <authorList>
            <consortium name="EnsemblMetazoa"/>
        </authorList>
    </citation>
    <scope>IDENTIFICATION</scope>
    <source>
        <strain evidence="2">IAEA</strain>
    </source>
</reference>
<dbReference type="Proteomes" id="UP000092445">
    <property type="component" value="Unassembled WGS sequence"/>
</dbReference>
<evidence type="ECO:0000313" key="2">
    <source>
        <dbReference type="EnsemblMetazoa" id="GPAI040105-PA"/>
    </source>
</evidence>
<organism evidence="2 3">
    <name type="scientific">Glossina pallidipes</name>
    <name type="common">Tsetse fly</name>
    <dbReference type="NCBI Taxonomy" id="7398"/>
    <lineage>
        <taxon>Eukaryota</taxon>
        <taxon>Metazoa</taxon>
        <taxon>Ecdysozoa</taxon>
        <taxon>Arthropoda</taxon>
        <taxon>Hexapoda</taxon>
        <taxon>Insecta</taxon>
        <taxon>Pterygota</taxon>
        <taxon>Neoptera</taxon>
        <taxon>Endopterygota</taxon>
        <taxon>Diptera</taxon>
        <taxon>Brachycera</taxon>
        <taxon>Muscomorpha</taxon>
        <taxon>Hippoboscoidea</taxon>
        <taxon>Glossinidae</taxon>
        <taxon>Glossina</taxon>
    </lineage>
</organism>
<proteinExistence type="predicted"/>
<dbReference type="EnsemblMetazoa" id="GPAI040105-RA">
    <property type="protein sequence ID" value="GPAI040105-PA"/>
    <property type="gene ID" value="GPAI040105"/>
</dbReference>
<feature type="signal peptide" evidence="1">
    <location>
        <begin position="1"/>
        <end position="18"/>
    </location>
</feature>
<sequence length="225" mass="25618">MLLTILILFGLEMEYIHSTNCGNDFFTVAPVENSVPKSADFLFTFTNNKNKNGQDRHLPVFVRAHVVSKFQCKRLCGIHLRTHRKCRNVPPEWMGMELLEEIKEAAKKSKKLYVKEVLLWFIYFLCLCLCQYQNHVPFQRLGVHPSDNMDVHEAAPSNFENVVKTRKTRGSVLSIALLLFANTAREKPSISKDAAVSVVHSKKAVANTQQPVCTSKYKSLDCDTD</sequence>
<reference evidence="3" key="1">
    <citation type="submission" date="2014-03" db="EMBL/GenBank/DDBJ databases">
        <authorList>
            <person name="Aksoy S."/>
            <person name="Warren W."/>
            <person name="Wilson R.K."/>
        </authorList>
    </citation>
    <scope>NUCLEOTIDE SEQUENCE [LARGE SCALE GENOMIC DNA]</scope>
    <source>
        <strain evidence="3">IAEA</strain>
    </source>
</reference>
<dbReference type="STRING" id="7398.A0A1B0ABC9"/>
<protein>
    <submittedName>
        <fullName evidence="2">Uncharacterized protein</fullName>
    </submittedName>
</protein>
<keyword evidence="3" id="KW-1185">Reference proteome</keyword>
<dbReference type="VEuPathDB" id="VectorBase:GPAI040105"/>
<keyword evidence="1" id="KW-0732">Signal</keyword>
<feature type="chain" id="PRO_5008403691" evidence="1">
    <location>
        <begin position="19"/>
        <end position="225"/>
    </location>
</feature>
<evidence type="ECO:0000313" key="3">
    <source>
        <dbReference type="Proteomes" id="UP000092445"/>
    </source>
</evidence>
<evidence type="ECO:0000256" key="1">
    <source>
        <dbReference type="SAM" id="SignalP"/>
    </source>
</evidence>
<dbReference type="AlphaFoldDB" id="A0A1B0ABC9"/>
<name>A0A1B0ABC9_GLOPL</name>
<accession>A0A1B0ABC9</accession>